<keyword evidence="5" id="KW-0663">Pyridoxal phosphate</keyword>
<organism evidence="7 8">
    <name type="scientific">Teretinema zuelzerae</name>
    <dbReference type="NCBI Taxonomy" id="156"/>
    <lineage>
        <taxon>Bacteria</taxon>
        <taxon>Pseudomonadati</taxon>
        <taxon>Spirochaetota</taxon>
        <taxon>Spirochaetia</taxon>
        <taxon>Spirochaetales</taxon>
        <taxon>Treponemataceae</taxon>
        <taxon>Teretinema</taxon>
    </lineage>
</organism>
<dbReference type="GO" id="GO:0006520">
    <property type="term" value="P:amino acid metabolic process"/>
    <property type="evidence" value="ECO:0007669"/>
    <property type="project" value="InterPro"/>
</dbReference>
<dbReference type="SUPFAM" id="SSF53383">
    <property type="entry name" value="PLP-dependent transferases"/>
    <property type="match status" value="1"/>
</dbReference>
<comment type="caution">
    <text evidence="7">The sequence shown here is derived from an EMBL/GenBank/DDBJ whole genome shotgun (WGS) entry which is preliminary data.</text>
</comment>
<protein>
    <submittedName>
        <fullName evidence="7">Aminotransferase class I/II-fold pyridoxal phosphate-dependent enzyme</fullName>
    </submittedName>
</protein>
<evidence type="ECO:0000313" key="8">
    <source>
        <dbReference type="Proteomes" id="UP001198163"/>
    </source>
</evidence>
<comment type="cofactor">
    <cofactor evidence="1">
        <name>pyridoxal 5'-phosphate</name>
        <dbReference type="ChEBI" id="CHEBI:597326"/>
    </cofactor>
</comment>
<evidence type="ECO:0000313" key="7">
    <source>
        <dbReference type="EMBL" id="MCD1653883.1"/>
    </source>
</evidence>
<dbReference type="GO" id="GO:0008483">
    <property type="term" value="F:transaminase activity"/>
    <property type="evidence" value="ECO:0007669"/>
    <property type="project" value="UniProtKB-KW"/>
</dbReference>
<dbReference type="PANTHER" id="PTHR46383:SF1">
    <property type="entry name" value="ASPARTATE AMINOTRANSFERASE"/>
    <property type="match status" value="1"/>
</dbReference>
<dbReference type="AlphaFoldDB" id="A0AAE3EHE7"/>
<dbReference type="Pfam" id="PF00155">
    <property type="entry name" value="Aminotran_1_2"/>
    <property type="match status" value="1"/>
</dbReference>
<dbReference type="InterPro" id="IPR004839">
    <property type="entry name" value="Aminotransferase_I/II_large"/>
</dbReference>
<dbReference type="InterPro" id="IPR015421">
    <property type="entry name" value="PyrdxlP-dep_Trfase_major"/>
</dbReference>
<evidence type="ECO:0000256" key="4">
    <source>
        <dbReference type="ARBA" id="ARBA00022679"/>
    </source>
</evidence>
<keyword evidence="3 7" id="KW-0032">Aminotransferase</keyword>
<dbReference type="RefSeq" id="WP_230753449.1">
    <property type="nucleotide sequence ID" value="NZ_JAINWA010000001.1"/>
</dbReference>
<gene>
    <name evidence="7" type="ORF">K7J14_04110</name>
</gene>
<dbReference type="InterPro" id="IPR015422">
    <property type="entry name" value="PyrdxlP-dep_Trfase_small"/>
</dbReference>
<feature type="domain" description="Aminotransferase class I/classII large" evidence="6">
    <location>
        <begin position="84"/>
        <end position="426"/>
    </location>
</feature>
<dbReference type="NCBIfam" id="NF006388">
    <property type="entry name" value="PRK08637.1"/>
    <property type="match status" value="1"/>
</dbReference>
<evidence type="ECO:0000259" key="6">
    <source>
        <dbReference type="Pfam" id="PF00155"/>
    </source>
</evidence>
<evidence type="ECO:0000256" key="1">
    <source>
        <dbReference type="ARBA" id="ARBA00001933"/>
    </source>
</evidence>
<name>A0AAE3EHE7_9SPIR</name>
<dbReference type="InterPro" id="IPR050596">
    <property type="entry name" value="AspAT/PAT-like"/>
</dbReference>
<proteinExistence type="inferred from homology"/>
<evidence type="ECO:0000256" key="3">
    <source>
        <dbReference type="ARBA" id="ARBA00022576"/>
    </source>
</evidence>
<comment type="similarity">
    <text evidence="2">Belongs to the class-I pyridoxal-phosphate-dependent aminotransferase family.</text>
</comment>
<dbReference type="Proteomes" id="UP001198163">
    <property type="component" value="Unassembled WGS sequence"/>
</dbReference>
<keyword evidence="4" id="KW-0808">Transferase</keyword>
<sequence>MAHQQHINPLADELNSVLAPCIAGRLLSDLGNRLYFPKGIIAQSGEAKQFGKTANATIGMAVKDGKPVMLSALKDQLPGLSPAEAVAYPPTAGNEDLRKLWLDAIKQKNPSLGNAKITLPVLVPGLTAGISYLSDLFLDDKSVLLTGDPAWDNYVLIVEARRNSKLVGFSLFNETGFNVESFRAAVQEQAKLGSVRMLLNFPQNPSGYTPTKEEARAIVQVITETAEKGTDVLVWCDDAYFGLDYEDSIEVESLFARLANAHERILAVKIDGPTKEDYVWGLRTGFLTFGSKGMTDAQYDALIKKLMGAIRSSVSCAAAPSQSLMLKVLADPRTEGEKLEFRKMLEERYAVVRAFIDSHKNHPVLSALPFNSGYFMSMKCSGVPAEELRLKLLHEHGIGTIAIDPTHLRVAFSSVDTGKLESVFQTIFDVAEKMLSK</sequence>
<dbReference type="PANTHER" id="PTHR46383">
    <property type="entry name" value="ASPARTATE AMINOTRANSFERASE"/>
    <property type="match status" value="1"/>
</dbReference>
<dbReference type="CDD" id="cd00609">
    <property type="entry name" value="AAT_like"/>
    <property type="match status" value="1"/>
</dbReference>
<evidence type="ECO:0000256" key="2">
    <source>
        <dbReference type="ARBA" id="ARBA00007441"/>
    </source>
</evidence>
<evidence type="ECO:0000256" key="5">
    <source>
        <dbReference type="ARBA" id="ARBA00022898"/>
    </source>
</evidence>
<dbReference type="Gene3D" id="3.40.640.10">
    <property type="entry name" value="Type I PLP-dependent aspartate aminotransferase-like (Major domain)"/>
    <property type="match status" value="1"/>
</dbReference>
<dbReference type="EMBL" id="JAINWA010000001">
    <property type="protein sequence ID" value="MCD1653883.1"/>
    <property type="molecule type" value="Genomic_DNA"/>
</dbReference>
<keyword evidence="8" id="KW-1185">Reference proteome</keyword>
<accession>A0AAE3EHE7</accession>
<dbReference type="GO" id="GO:0030170">
    <property type="term" value="F:pyridoxal phosphate binding"/>
    <property type="evidence" value="ECO:0007669"/>
    <property type="project" value="InterPro"/>
</dbReference>
<reference evidence="7" key="1">
    <citation type="submission" date="2021-08" db="EMBL/GenBank/DDBJ databases">
        <title>Comparative analyses of Brucepasteria parasyntrophica and Teretinema zuelzerae.</title>
        <authorList>
            <person name="Song Y."/>
            <person name="Brune A."/>
        </authorList>
    </citation>
    <scope>NUCLEOTIDE SEQUENCE</scope>
    <source>
        <strain evidence="7">DSM 1903</strain>
    </source>
</reference>
<dbReference type="InterPro" id="IPR015424">
    <property type="entry name" value="PyrdxlP-dep_Trfase"/>
</dbReference>
<dbReference type="Gene3D" id="3.90.1150.10">
    <property type="entry name" value="Aspartate Aminotransferase, domain 1"/>
    <property type="match status" value="1"/>
</dbReference>